<evidence type="ECO:0000259" key="4">
    <source>
        <dbReference type="Pfam" id="PF22422"/>
    </source>
</evidence>
<evidence type="ECO:0000313" key="6">
    <source>
        <dbReference type="Proteomes" id="UP000199529"/>
    </source>
</evidence>
<dbReference type="InterPro" id="IPR008928">
    <property type="entry name" value="6-hairpin_glycosidase_sf"/>
</dbReference>
<feature type="signal peptide" evidence="2">
    <location>
        <begin position="1"/>
        <end position="23"/>
    </location>
</feature>
<feature type="domain" description="Glucosidase YgjK N-terminal" evidence="3">
    <location>
        <begin position="68"/>
        <end position="303"/>
    </location>
</feature>
<dbReference type="Gene3D" id="1.50.10.10">
    <property type="match status" value="1"/>
</dbReference>
<evidence type="ECO:0000256" key="2">
    <source>
        <dbReference type="SAM" id="SignalP"/>
    </source>
</evidence>
<name>A0A1H3NBQ8_9PSEU</name>
<dbReference type="OrthoDB" id="9781878at2"/>
<dbReference type="Gene3D" id="2.70.98.50">
    <property type="entry name" value="putative glycoside hydrolase family protein from bacillus halodurans"/>
    <property type="match status" value="1"/>
</dbReference>
<dbReference type="PANTHER" id="PTHR23403:SF1">
    <property type="entry name" value="TREHALASE"/>
    <property type="match status" value="1"/>
</dbReference>
<evidence type="ECO:0000256" key="1">
    <source>
        <dbReference type="SAM" id="MobiDB-lite"/>
    </source>
</evidence>
<dbReference type="InterPro" id="IPR012341">
    <property type="entry name" value="6hp_glycosidase-like_sf"/>
</dbReference>
<keyword evidence="2" id="KW-0732">Signal</keyword>
<keyword evidence="6" id="KW-1185">Reference proteome</keyword>
<dbReference type="Pfam" id="PF21152">
    <property type="entry name" value="YgjK_N"/>
    <property type="match status" value="1"/>
</dbReference>
<evidence type="ECO:0000259" key="3">
    <source>
        <dbReference type="Pfam" id="PF21152"/>
    </source>
</evidence>
<dbReference type="SUPFAM" id="SSF48208">
    <property type="entry name" value="Six-hairpin glycosidases"/>
    <property type="match status" value="1"/>
</dbReference>
<dbReference type="GO" id="GO:0016853">
    <property type="term" value="F:isomerase activity"/>
    <property type="evidence" value="ECO:0007669"/>
    <property type="project" value="UniProtKB-KW"/>
</dbReference>
<protein>
    <submittedName>
        <fullName evidence="5">Putative isomerase</fullName>
    </submittedName>
</protein>
<feature type="domain" description="Mannosylglycerate hydrolase MGH1-like glycoside hydrolase" evidence="4">
    <location>
        <begin position="359"/>
        <end position="715"/>
    </location>
</feature>
<evidence type="ECO:0000313" key="5">
    <source>
        <dbReference type="EMBL" id="SDY86173.1"/>
    </source>
</evidence>
<reference evidence="6" key="1">
    <citation type="submission" date="2016-10" db="EMBL/GenBank/DDBJ databases">
        <authorList>
            <person name="Varghese N."/>
            <person name="Submissions S."/>
        </authorList>
    </citation>
    <scope>NUCLEOTIDE SEQUENCE [LARGE SCALE GENOMIC DNA]</scope>
    <source>
        <strain evidence="6">CGMCC 4.3530</strain>
    </source>
</reference>
<dbReference type="InterPro" id="IPR054491">
    <property type="entry name" value="MGH1-like_GH"/>
</dbReference>
<dbReference type="EMBL" id="FNOK01000037">
    <property type="protein sequence ID" value="SDY86173.1"/>
    <property type="molecule type" value="Genomic_DNA"/>
</dbReference>
<gene>
    <name evidence="5" type="ORF">SAMN05216215_103747</name>
</gene>
<sequence>MSVVRRLACLAGAVLLSTGLVTADVAASTAADRGGPPAPPSAEPSAWPDVLDLHGTPTSAEPPEFNPLNAFSDAGAWHGYGLPTPGDRRLAGGFTGPLYLAQEYPWYLSSEFTRIRLRDADTGQPVDLGADPHPRLVSYPGALEQSYDVDGVHLTLRLQFTGNRTALVQARLRSDRPRRLEVGWDGSLLTPARTPVRDALALAATGRGVAVDFARVRDTWNFMTSGAERFEVRHAEPVTTTVTGSSYSTVLRTPLALPAGGTRDLAWTETYTFTAAERTAQNPVVDRALHQPHQAADEVRQRWRRYLGSALSGVPAEYAGLAVKSVQTLVTNWRSPAGELASDGITPSLTYKWFAGGFWAWDSWKTAVGVAQFDPALAESTIRSAFDHQLTAGSARPQDAGMVPDCVFYNDPTQGGGNWNERNSKPPLAGWAVWEVFQRNGDLRFLADMYPKLVAFHDWWYRTRDHDRNGIAEYGATADPQNATPADIRQAAAWESGMDNAPRFDRSGVLTNTDPTGRVIGYSLDQESVDLNAYLAADERYLARIAAALGRPADAVRFGAQSERVAAWLREHAFDPASGYYYDVDVATKRPLAERGMGIEGAIPLWAGVASPPQAEGVRRALFDPHAFGTYLPFPTVSVSAPGFDQTAYWRGPNWLDQTYFAISGLTDYGYRPDATRAATALVRRADGLLGDEPIGENYDPLVGTRLNSSNFSWSASVLLVLAKSTLR</sequence>
<dbReference type="Pfam" id="PF22422">
    <property type="entry name" value="MGH1-like_GH"/>
    <property type="match status" value="1"/>
</dbReference>
<feature type="chain" id="PRO_5039626021" evidence="2">
    <location>
        <begin position="24"/>
        <end position="728"/>
    </location>
</feature>
<dbReference type="InterPro" id="IPR001661">
    <property type="entry name" value="Glyco_hydro_37"/>
</dbReference>
<organism evidence="5 6">
    <name type="scientific">Saccharopolyspora shandongensis</name>
    <dbReference type="NCBI Taxonomy" id="418495"/>
    <lineage>
        <taxon>Bacteria</taxon>
        <taxon>Bacillati</taxon>
        <taxon>Actinomycetota</taxon>
        <taxon>Actinomycetes</taxon>
        <taxon>Pseudonocardiales</taxon>
        <taxon>Pseudonocardiaceae</taxon>
        <taxon>Saccharopolyspora</taxon>
    </lineage>
</organism>
<dbReference type="GO" id="GO:0005993">
    <property type="term" value="P:trehalose catabolic process"/>
    <property type="evidence" value="ECO:0007669"/>
    <property type="project" value="TreeGrafter"/>
</dbReference>
<dbReference type="RefSeq" id="WP_093272260.1">
    <property type="nucleotide sequence ID" value="NZ_FNOK01000037.1"/>
</dbReference>
<proteinExistence type="predicted"/>
<dbReference type="STRING" id="418495.SAMN05216215_103747"/>
<keyword evidence="5" id="KW-0413">Isomerase</keyword>
<dbReference type="InterPro" id="IPR048450">
    <property type="entry name" value="YgjK_N"/>
</dbReference>
<feature type="region of interest" description="Disordered" evidence="1">
    <location>
        <begin position="30"/>
        <end position="62"/>
    </location>
</feature>
<dbReference type="GO" id="GO:0004555">
    <property type="term" value="F:alpha,alpha-trehalase activity"/>
    <property type="evidence" value="ECO:0007669"/>
    <property type="project" value="InterPro"/>
</dbReference>
<dbReference type="PANTHER" id="PTHR23403">
    <property type="entry name" value="TREHALASE"/>
    <property type="match status" value="1"/>
</dbReference>
<accession>A0A1H3NBQ8</accession>
<dbReference type="AlphaFoldDB" id="A0A1H3NBQ8"/>
<dbReference type="Proteomes" id="UP000199529">
    <property type="component" value="Unassembled WGS sequence"/>
</dbReference>